<dbReference type="PANTHER" id="PTHR48094">
    <property type="entry name" value="PROTEIN/NUCLEIC ACID DEGLYCASE DJ-1-RELATED"/>
    <property type="match status" value="1"/>
</dbReference>
<proteinExistence type="predicted"/>
<evidence type="ECO:0000313" key="3">
    <source>
        <dbReference type="Proteomes" id="UP000228484"/>
    </source>
</evidence>
<dbReference type="InterPro" id="IPR002818">
    <property type="entry name" value="DJ-1/PfpI"/>
</dbReference>
<dbReference type="InterPro" id="IPR050325">
    <property type="entry name" value="Prot/Nucl_acid_deglycase"/>
</dbReference>
<accession>A0A2G6QEY4</accession>
<dbReference type="RefSeq" id="WP_099684507.1">
    <property type="nucleotide sequence ID" value="NZ_NWUW01000007.1"/>
</dbReference>
<evidence type="ECO:0000259" key="1">
    <source>
        <dbReference type="Pfam" id="PF01965"/>
    </source>
</evidence>
<comment type="caution">
    <text evidence="2">The sequence shown here is derived from an EMBL/GenBank/DDBJ whole genome shotgun (WGS) entry which is preliminary data.</text>
</comment>
<dbReference type="Pfam" id="PF01965">
    <property type="entry name" value="DJ-1_PfpI"/>
    <property type="match status" value="1"/>
</dbReference>
<dbReference type="GO" id="GO:0005737">
    <property type="term" value="C:cytoplasm"/>
    <property type="evidence" value="ECO:0007669"/>
    <property type="project" value="TreeGrafter"/>
</dbReference>
<name>A0A2G6QEY4_9BACI</name>
<dbReference type="Gene3D" id="3.40.50.880">
    <property type="match status" value="1"/>
</dbReference>
<dbReference type="EMBL" id="NWUW01000007">
    <property type="protein sequence ID" value="PIE94999.1"/>
    <property type="molecule type" value="Genomic_DNA"/>
</dbReference>
<sequence>MTKKALFIIPPERFNEEELFQPKEVLEAAGIQVTIASTVIGEIAGDYEGKAHSSITFSEVSARNYEVVAVIGGSGTIDHLWGNQLLINFLKEAYNQKVLVTGICAGSVVVSQTGLLSGRKATCYPVDVMIHALKENNVEYISGHVIAHDDVITSDGPAGAMQFGESIVTTLK</sequence>
<gene>
    <name evidence="2" type="ORF">CO726_12940</name>
</gene>
<dbReference type="Proteomes" id="UP000228484">
    <property type="component" value="Unassembled WGS sequence"/>
</dbReference>
<keyword evidence="3" id="KW-1185">Reference proteome</keyword>
<dbReference type="AlphaFoldDB" id="A0A2G6QEY4"/>
<dbReference type="PANTHER" id="PTHR48094:SF12">
    <property type="entry name" value="PARKINSON DISEASE PROTEIN 7 HOMOLOG"/>
    <property type="match status" value="1"/>
</dbReference>
<dbReference type="InterPro" id="IPR029062">
    <property type="entry name" value="Class_I_gatase-like"/>
</dbReference>
<evidence type="ECO:0000313" key="2">
    <source>
        <dbReference type="EMBL" id="PIE94999.1"/>
    </source>
</evidence>
<organism evidence="2 3">
    <name type="scientific">Bacillus fungorum</name>
    <dbReference type="NCBI Taxonomy" id="2039284"/>
    <lineage>
        <taxon>Bacteria</taxon>
        <taxon>Bacillati</taxon>
        <taxon>Bacillota</taxon>
        <taxon>Bacilli</taxon>
        <taxon>Bacillales</taxon>
        <taxon>Bacillaceae</taxon>
        <taxon>Bacillus</taxon>
    </lineage>
</organism>
<feature type="domain" description="DJ-1/PfpI" evidence="1">
    <location>
        <begin position="3"/>
        <end position="169"/>
    </location>
</feature>
<protein>
    <submittedName>
        <fullName evidence="2">Peptidase</fullName>
    </submittedName>
</protein>
<dbReference type="SUPFAM" id="SSF52317">
    <property type="entry name" value="Class I glutamine amidotransferase-like"/>
    <property type="match status" value="1"/>
</dbReference>
<reference evidence="2 3" key="1">
    <citation type="submission" date="2017-09" db="EMBL/GenBank/DDBJ databases">
        <title>Biocontrol bacteria screening and application from spent mushroom substrate.</title>
        <authorList>
            <person name="Sun X."/>
        </authorList>
    </citation>
    <scope>NUCLEOTIDE SEQUENCE [LARGE SCALE GENOMIC DNA]</scope>
    <source>
        <strain evidence="2 3">100374</strain>
    </source>
</reference>